<sequence>MNFEHYLDHNRPNPKRAALLTLAAALSISGTTMMLAAGWVAGKMSIARVDPPSTEYILLSMTADQPTPPPPPPPPPAGASEEPEEPEPDDEVPEDPEPLEEVQPDKPTKIPDPKAGGAVGGVPKGVPGGQFGGVIGGIPGGGIGERNPLAISVKPAAKDTITKKPLAAVMARAVYSPDPDRKLLQQTKAARFDKRDGKATVSFCIDANGKVVNVKTKSKFPGDPQVDKILRTTIASWRFKASEVGSKKMKTCTERTFSLKFQ</sequence>
<evidence type="ECO:0000256" key="1">
    <source>
        <dbReference type="ARBA" id="ARBA00004167"/>
    </source>
</evidence>
<feature type="compositionally biased region" description="Pro residues" evidence="5">
    <location>
        <begin position="66"/>
        <end position="77"/>
    </location>
</feature>
<dbReference type="Proteomes" id="UP000237968">
    <property type="component" value="Unassembled WGS sequence"/>
</dbReference>
<comment type="caution">
    <text evidence="6">The sequence shown here is derived from an EMBL/GenBank/DDBJ whole genome shotgun (WGS) entry which is preliminary data.</text>
</comment>
<keyword evidence="2" id="KW-0812">Transmembrane</keyword>
<gene>
    <name evidence="6" type="ORF">ENSA5_14950</name>
</gene>
<dbReference type="AlphaFoldDB" id="A0A2S9YEE0"/>
<feature type="compositionally biased region" description="Basic and acidic residues" evidence="5">
    <location>
        <begin position="103"/>
        <end position="112"/>
    </location>
</feature>
<dbReference type="EMBL" id="PVNK01000081">
    <property type="protein sequence ID" value="PRQ03465.1"/>
    <property type="molecule type" value="Genomic_DNA"/>
</dbReference>
<accession>A0A2S9YEE0</accession>
<evidence type="ECO:0000256" key="3">
    <source>
        <dbReference type="ARBA" id="ARBA00022989"/>
    </source>
</evidence>
<keyword evidence="3" id="KW-1133">Transmembrane helix</keyword>
<evidence type="ECO:0000256" key="2">
    <source>
        <dbReference type="ARBA" id="ARBA00022692"/>
    </source>
</evidence>
<evidence type="ECO:0000313" key="6">
    <source>
        <dbReference type="EMBL" id="PRQ03465.1"/>
    </source>
</evidence>
<evidence type="ECO:0000313" key="7">
    <source>
        <dbReference type="Proteomes" id="UP000237968"/>
    </source>
</evidence>
<dbReference type="GO" id="GO:0016020">
    <property type="term" value="C:membrane"/>
    <property type="evidence" value="ECO:0007669"/>
    <property type="project" value="UniProtKB-SubCell"/>
</dbReference>
<comment type="subcellular location">
    <subcellularLocation>
        <location evidence="1">Membrane</location>
        <topology evidence="1">Single-pass membrane protein</topology>
    </subcellularLocation>
</comment>
<proteinExistence type="predicted"/>
<evidence type="ECO:0000256" key="4">
    <source>
        <dbReference type="ARBA" id="ARBA00023136"/>
    </source>
</evidence>
<dbReference type="Gene3D" id="3.30.1150.10">
    <property type="match status" value="1"/>
</dbReference>
<feature type="region of interest" description="Disordered" evidence="5">
    <location>
        <begin position="62"/>
        <end position="125"/>
    </location>
</feature>
<evidence type="ECO:0008006" key="8">
    <source>
        <dbReference type="Google" id="ProtNLM"/>
    </source>
</evidence>
<feature type="compositionally biased region" description="Acidic residues" evidence="5">
    <location>
        <begin position="81"/>
        <end position="102"/>
    </location>
</feature>
<protein>
    <recommendedName>
        <fullName evidence="8">Gram-negative bacterial tonB protein</fullName>
    </recommendedName>
</protein>
<keyword evidence="4" id="KW-0472">Membrane</keyword>
<name>A0A2S9YEE0_9BACT</name>
<organism evidence="6 7">
    <name type="scientific">Enhygromyxa salina</name>
    <dbReference type="NCBI Taxonomy" id="215803"/>
    <lineage>
        <taxon>Bacteria</taxon>
        <taxon>Pseudomonadati</taxon>
        <taxon>Myxococcota</taxon>
        <taxon>Polyangia</taxon>
        <taxon>Nannocystales</taxon>
        <taxon>Nannocystaceae</taxon>
        <taxon>Enhygromyxa</taxon>
    </lineage>
</organism>
<dbReference type="InterPro" id="IPR006260">
    <property type="entry name" value="TonB/TolA_C"/>
</dbReference>
<evidence type="ECO:0000256" key="5">
    <source>
        <dbReference type="SAM" id="MobiDB-lite"/>
    </source>
</evidence>
<dbReference type="RefSeq" id="WP_181197484.1">
    <property type="nucleotide sequence ID" value="NZ_PVNK01000081.1"/>
</dbReference>
<dbReference type="SUPFAM" id="SSF74653">
    <property type="entry name" value="TolA/TonB C-terminal domain"/>
    <property type="match status" value="1"/>
</dbReference>
<keyword evidence="7" id="KW-1185">Reference proteome</keyword>
<dbReference type="NCBIfam" id="TIGR01352">
    <property type="entry name" value="tonB_Cterm"/>
    <property type="match status" value="1"/>
</dbReference>
<reference evidence="6 7" key="1">
    <citation type="submission" date="2018-03" db="EMBL/GenBank/DDBJ databases">
        <title>Draft Genome Sequences of the Obligatory Marine Myxobacteria Enhygromyxa salina SWB005.</title>
        <authorList>
            <person name="Poehlein A."/>
            <person name="Moghaddam J.A."/>
            <person name="Harms H."/>
            <person name="Alanjari M."/>
            <person name="Koenig G.M."/>
            <person name="Daniel R."/>
            <person name="Schaeberle T.F."/>
        </authorList>
    </citation>
    <scope>NUCLEOTIDE SEQUENCE [LARGE SCALE GENOMIC DNA]</scope>
    <source>
        <strain evidence="6 7">SWB005</strain>
    </source>
</reference>